<protein>
    <recommendedName>
        <fullName evidence="2">SRR1-like domain-containing protein</fullName>
    </recommendedName>
</protein>
<dbReference type="InterPro" id="IPR012942">
    <property type="entry name" value="SRR1-like"/>
</dbReference>
<evidence type="ECO:0000313" key="3">
    <source>
        <dbReference type="EMBL" id="KAK6498786.1"/>
    </source>
</evidence>
<reference evidence="3 4" key="1">
    <citation type="submission" date="2023-08" db="EMBL/GenBank/DDBJ databases">
        <authorList>
            <person name="Palmer J.M."/>
        </authorList>
    </citation>
    <scope>NUCLEOTIDE SEQUENCE [LARGE SCALE GENOMIC DNA]</scope>
    <source>
        <strain evidence="3 4">TWF481</strain>
    </source>
</reference>
<dbReference type="Proteomes" id="UP001370758">
    <property type="component" value="Unassembled WGS sequence"/>
</dbReference>
<dbReference type="PANTHER" id="PTHR42080:SF1">
    <property type="entry name" value="SRR1-LIKE DOMAIN-CONTAINING PROTEIN"/>
    <property type="match status" value="1"/>
</dbReference>
<feature type="region of interest" description="Disordered" evidence="1">
    <location>
        <begin position="111"/>
        <end position="130"/>
    </location>
</feature>
<gene>
    <name evidence="3" type="ORF">TWF481_011359</name>
</gene>
<dbReference type="AlphaFoldDB" id="A0AAV9W134"/>
<feature type="region of interest" description="Disordered" evidence="1">
    <location>
        <begin position="170"/>
        <end position="195"/>
    </location>
</feature>
<sequence length="333" mass="36759">MSARQRHSRITTDDGWTTISTSNSRKPNPKKGKPGKKNSKNDSTAGGAISALLAHKSDLNFHDGGAVEAKEGEIDQAELSKVKTRVEKQIAGFNASECCGKVKEMVRQEFGIPQPPPAQKDRDAEGVKEEEGKRINNVLILALGSLSETFKAAPGYQLAAVLSIIESLKESHGPPTSKPKDTKEEEKNENPVDNSTNLNVLSYDPIYTPIDISILSDYNITTIPAASVPTDSTSQDKDWYENAVVYMPHASVWLNHKYFMYKPKVWIGNGFEIYEDAVSGNGGEVDQMLKESGRVRREEGYVRVEWPEEDWGGGAVFNNLVVYVRRGKNGVDE</sequence>
<name>A0AAV9W134_9PEZI</name>
<accession>A0AAV9W134</accession>
<dbReference type="Pfam" id="PF07985">
    <property type="entry name" value="SRR1"/>
    <property type="match status" value="1"/>
</dbReference>
<feature type="compositionally biased region" description="Basic and acidic residues" evidence="1">
    <location>
        <begin position="119"/>
        <end position="130"/>
    </location>
</feature>
<keyword evidence="4" id="KW-1185">Reference proteome</keyword>
<feature type="compositionally biased region" description="Basic residues" evidence="1">
    <location>
        <begin position="27"/>
        <end position="38"/>
    </location>
</feature>
<dbReference type="EMBL" id="JAVHJL010000008">
    <property type="protein sequence ID" value="KAK6498786.1"/>
    <property type="molecule type" value="Genomic_DNA"/>
</dbReference>
<comment type="caution">
    <text evidence="3">The sequence shown here is derived from an EMBL/GenBank/DDBJ whole genome shotgun (WGS) entry which is preliminary data.</text>
</comment>
<evidence type="ECO:0000313" key="4">
    <source>
        <dbReference type="Proteomes" id="UP001370758"/>
    </source>
</evidence>
<organism evidence="3 4">
    <name type="scientific">Arthrobotrys musiformis</name>
    <dbReference type="NCBI Taxonomy" id="47236"/>
    <lineage>
        <taxon>Eukaryota</taxon>
        <taxon>Fungi</taxon>
        <taxon>Dikarya</taxon>
        <taxon>Ascomycota</taxon>
        <taxon>Pezizomycotina</taxon>
        <taxon>Orbiliomycetes</taxon>
        <taxon>Orbiliales</taxon>
        <taxon>Orbiliaceae</taxon>
        <taxon>Arthrobotrys</taxon>
    </lineage>
</organism>
<feature type="domain" description="SRR1-like" evidence="2">
    <location>
        <begin position="129"/>
        <end position="278"/>
    </location>
</feature>
<feature type="compositionally biased region" description="Basic and acidic residues" evidence="1">
    <location>
        <begin position="170"/>
        <end position="190"/>
    </location>
</feature>
<evidence type="ECO:0000259" key="2">
    <source>
        <dbReference type="Pfam" id="PF07985"/>
    </source>
</evidence>
<feature type="region of interest" description="Disordered" evidence="1">
    <location>
        <begin position="1"/>
        <end position="48"/>
    </location>
</feature>
<proteinExistence type="predicted"/>
<evidence type="ECO:0000256" key="1">
    <source>
        <dbReference type="SAM" id="MobiDB-lite"/>
    </source>
</evidence>
<dbReference type="PANTHER" id="PTHR42080">
    <property type="entry name" value="SRR1 DOMAIN-CONTAINING PROTEIN"/>
    <property type="match status" value="1"/>
</dbReference>